<dbReference type="InterPro" id="IPR036465">
    <property type="entry name" value="vWFA_dom_sf"/>
</dbReference>
<keyword evidence="3" id="KW-1185">Reference proteome</keyword>
<proteinExistence type="predicted"/>
<dbReference type="SUPFAM" id="SSF53300">
    <property type="entry name" value="vWA-like"/>
    <property type="match status" value="1"/>
</dbReference>
<sequence length="229" mass="23984">MNFAPLLMALGLPGVALPCTIDAMVVFDGSASMAEIGFDTGETNRITDARIAMSRIMPQVEHFRRIGLVTYGPGPEGSCDGIRLRFPPVEAASALMLSELQALEPAGLTPLSDAVAQAADVLDYRLTPGIIVLVTDGNETCGGRPCALGTRLAAEAADLTIHVIGYKAAHDFFGWNNPEGGAPGTDVVARCLADTTGGRYIGTHSQEELVEALRGTLGCDLVGLGIKFR</sequence>
<dbReference type="PROSITE" id="PS50234">
    <property type="entry name" value="VWFA"/>
    <property type="match status" value="1"/>
</dbReference>
<accession>A0A0M6YID2</accession>
<feature type="domain" description="VWFA" evidence="1">
    <location>
        <begin position="22"/>
        <end position="217"/>
    </location>
</feature>
<evidence type="ECO:0000313" key="3">
    <source>
        <dbReference type="Proteomes" id="UP000049222"/>
    </source>
</evidence>
<dbReference type="EMBL" id="CXSU01000012">
    <property type="protein sequence ID" value="CTQ50111.1"/>
    <property type="molecule type" value="Genomic_DNA"/>
</dbReference>
<dbReference type="STRING" id="420998.JDO7802_02129"/>
<dbReference type="InterPro" id="IPR002035">
    <property type="entry name" value="VWF_A"/>
</dbReference>
<evidence type="ECO:0000313" key="2">
    <source>
        <dbReference type="EMBL" id="CTQ50111.1"/>
    </source>
</evidence>
<dbReference type="AlphaFoldDB" id="A0A0M6YID2"/>
<gene>
    <name evidence="2" type="ORF">JDO7802_02129</name>
</gene>
<protein>
    <submittedName>
        <fullName evidence="2">Mg-chelatase subunit ChlD</fullName>
    </submittedName>
</protein>
<dbReference type="Proteomes" id="UP000049222">
    <property type="component" value="Unassembled WGS sequence"/>
</dbReference>
<dbReference type="Gene3D" id="3.40.50.410">
    <property type="entry name" value="von Willebrand factor, type A domain"/>
    <property type="match status" value="1"/>
</dbReference>
<reference evidence="2 3" key="1">
    <citation type="submission" date="2015-07" db="EMBL/GenBank/DDBJ databases">
        <authorList>
            <person name="Noorani M."/>
        </authorList>
    </citation>
    <scope>NUCLEOTIDE SEQUENCE [LARGE SCALE GENOMIC DNA]</scope>
    <source>
        <strain evidence="2 3">CECT 7802</strain>
    </source>
</reference>
<organism evidence="2 3">
    <name type="scientific">Jannaschia donghaensis</name>
    <dbReference type="NCBI Taxonomy" id="420998"/>
    <lineage>
        <taxon>Bacteria</taxon>
        <taxon>Pseudomonadati</taxon>
        <taxon>Pseudomonadota</taxon>
        <taxon>Alphaproteobacteria</taxon>
        <taxon>Rhodobacterales</taxon>
        <taxon>Roseobacteraceae</taxon>
        <taxon>Jannaschia</taxon>
    </lineage>
</organism>
<name>A0A0M6YID2_9RHOB</name>
<dbReference type="SMART" id="SM00327">
    <property type="entry name" value="VWA"/>
    <property type="match status" value="1"/>
</dbReference>
<evidence type="ECO:0000259" key="1">
    <source>
        <dbReference type="PROSITE" id="PS50234"/>
    </source>
</evidence>
<dbReference type="Pfam" id="PF13519">
    <property type="entry name" value="VWA_2"/>
    <property type="match status" value="1"/>
</dbReference>
<dbReference type="RefSeq" id="WP_055085372.1">
    <property type="nucleotide sequence ID" value="NZ_CXSU01000012.1"/>
</dbReference>
<dbReference type="PRINTS" id="PR00453">
    <property type="entry name" value="VWFADOMAIN"/>
</dbReference>